<accession>A0A915L1H9</accession>
<dbReference type="AlphaFoldDB" id="A0A915L1H9"/>
<sequence length="110" mass="12557">MLWKESTTFDASQSLHRKLIYGIDQAIPELSLRAERSHVGGHVAPVSLGFFKIKSILIAVHGVCKDGCFFLHLPVHTSKFTLRYLQCQKDFLGWVTDGPRRVNYVRVRCL</sequence>
<dbReference type="WBParaSite" id="nRc.2.0.1.t44570-RA">
    <property type="protein sequence ID" value="nRc.2.0.1.t44570-RA"/>
    <property type="gene ID" value="nRc.2.0.1.g44570"/>
</dbReference>
<evidence type="ECO:0000313" key="2">
    <source>
        <dbReference type="WBParaSite" id="nRc.2.0.1.t44570-RA"/>
    </source>
</evidence>
<evidence type="ECO:0000313" key="1">
    <source>
        <dbReference type="Proteomes" id="UP000887565"/>
    </source>
</evidence>
<name>A0A915L1H9_ROMCU</name>
<dbReference type="Proteomes" id="UP000887565">
    <property type="component" value="Unplaced"/>
</dbReference>
<organism evidence="1 2">
    <name type="scientific">Romanomermis culicivorax</name>
    <name type="common">Nematode worm</name>
    <dbReference type="NCBI Taxonomy" id="13658"/>
    <lineage>
        <taxon>Eukaryota</taxon>
        <taxon>Metazoa</taxon>
        <taxon>Ecdysozoa</taxon>
        <taxon>Nematoda</taxon>
        <taxon>Enoplea</taxon>
        <taxon>Dorylaimia</taxon>
        <taxon>Mermithida</taxon>
        <taxon>Mermithoidea</taxon>
        <taxon>Mermithidae</taxon>
        <taxon>Romanomermis</taxon>
    </lineage>
</organism>
<reference evidence="2" key="1">
    <citation type="submission" date="2022-11" db="UniProtKB">
        <authorList>
            <consortium name="WormBaseParasite"/>
        </authorList>
    </citation>
    <scope>IDENTIFICATION</scope>
</reference>
<protein>
    <submittedName>
        <fullName evidence="2">Uncharacterized protein</fullName>
    </submittedName>
</protein>
<proteinExistence type="predicted"/>
<keyword evidence="1" id="KW-1185">Reference proteome</keyword>